<comment type="similarity">
    <text evidence="3">Belongs to the TraA family.</text>
</comment>
<dbReference type="AlphaFoldDB" id="A0A378KL02"/>
<accession>A0A378KL02</accession>
<evidence type="ECO:0000256" key="7">
    <source>
        <dbReference type="ARBA" id="ARBA00022525"/>
    </source>
</evidence>
<evidence type="ECO:0000256" key="6">
    <source>
        <dbReference type="ARBA" id="ARBA00022519"/>
    </source>
</evidence>
<evidence type="ECO:0000256" key="3">
    <source>
        <dbReference type="ARBA" id="ARBA00009586"/>
    </source>
</evidence>
<feature type="transmembrane region" description="Helical" evidence="11">
    <location>
        <begin position="21"/>
        <end position="41"/>
    </location>
</feature>
<evidence type="ECO:0000256" key="10">
    <source>
        <dbReference type="ARBA" id="ARBA00026027"/>
    </source>
</evidence>
<evidence type="ECO:0000256" key="4">
    <source>
        <dbReference type="ARBA" id="ARBA00018586"/>
    </source>
</evidence>
<comment type="subcellular location">
    <subcellularLocation>
        <location evidence="1">Cell inner membrane</location>
        <topology evidence="1">Multi-pass membrane protein</topology>
    </subcellularLocation>
    <subcellularLocation>
        <location evidence="2">Secreted</location>
    </subcellularLocation>
</comment>
<reference evidence="12 13" key="1">
    <citation type="submission" date="2018-06" db="EMBL/GenBank/DDBJ databases">
        <authorList>
            <consortium name="Pathogen Informatics"/>
            <person name="Doyle S."/>
        </authorList>
    </citation>
    <scope>NUCLEOTIDE SEQUENCE [LARGE SCALE GENOMIC DNA]</scope>
    <source>
        <strain evidence="12 13">NCTC13292</strain>
    </source>
</reference>
<keyword evidence="11" id="KW-0812">Transmembrane</keyword>
<evidence type="ECO:0000256" key="5">
    <source>
        <dbReference type="ARBA" id="ARBA00022475"/>
    </source>
</evidence>
<feature type="transmembrane region" description="Helical" evidence="11">
    <location>
        <begin position="88"/>
        <end position="105"/>
    </location>
</feature>
<dbReference type="GO" id="GO:0005886">
    <property type="term" value="C:plasma membrane"/>
    <property type="evidence" value="ECO:0007669"/>
    <property type="project" value="UniProtKB-SubCell"/>
</dbReference>
<evidence type="ECO:0000313" key="13">
    <source>
        <dbReference type="Proteomes" id="UP000254677"/>
    </source>
</evidence>
<protein>
    <recommendedName>
        <fullName evidence="4">Pilin</fullName>
    </recommendedName>
</protein>
<organism evidence="12 13">
    <name type="scientific">Legionella donaldsonii</name>
    <dbReference type="NCBI Taxonomy" id="45060"/>
    <lineage>
        <taxon>Bacteria</taxon>
        <taxon>Pseudomonadati</taxon>
        <taxon>Pseudomonadota</taxon>
        <taxon>Gammaproteobacteria</taxon>
        <taxon>Legionellales</taxon>
        <taxon>Legionellaceae</taxon>
        <taxon>Legionella</taxon>
    </lineage>
</organism>
<dbReference type="Proteomes" id="UP000254677">
    <property type="component" value="Unassembled WGS sequence"/>
</dbReference>
<dbReference type="OrthoDB" id="5638183at2"/>
<dbReference type="EMBL" id="UGOA01000003">
    <property type="protein sequence ID" value="STX84883.1"/>
    <property type="molecule type" value="Genomic_DNA"/>
</dbReference>
<evidence type="ECO:0000256" key="11">
    <source>
        <dbReference type="SAM" id="Phobius"/>
    </source>
</evidence>
<sequence length="106" mass="11318">MKIVEVANRLSILCFIKSQQFMPLIVLGLIVNALLCGQSFADGTGTNHLGGLKSDISATFGKGSDTQYFILLAEGLAGAYAYIKTKNIVVLGGLPVLMAFTHWALK</sequence>
<comment type="subunit">
    <text evidence="10">Monomer. Interacts with itself to form filaments; also interacts with TraQ.</text>
</comment>
<evidence type="ECO:0000256" key="1">
    <source>
        <dbReference type="ARBA" id="ARBA00004429"/>
    </source>
</evidence>
<name>A0A378KL02_9GAMM</name>
<keyword evidence="6" id="KW-0997">Cell inner membrane</keyword>
<evidence type="ECO:0000313" key="12">
    <source>
        <dbReference type="EMBL" id="STX84883.1"/>
    </source>
</evidence>
<keyword evidence="7" id="KW-0964">Secreted</keyword>
<feature type="transmembrane region" description="Helical" evidence="11">
    <location>
        <begin position="66"/>
        <end position="83"/>
    </location>
</feature>
<keyword evidence="5" id="KW-1003">Cell membrane</keyword>
<keyword evidence="11" id="KW-1133">Transmembrane helix</keyword>
<evidence type="ECO:0000256" key="8">
    <source>
        <dbReference type="ARBA" id="ARBA00022971"/>
    </source>
</evidence>
<dbReference type="GO" id="GO:0005576">
    <property type="term" value="C:extracellular region"/>
    <property type="evidence" value="ECO:0007669"/>
    <property type="project" value="UniProtKB-SubCell"/>
</dbReference>
<gene>
    <name evidence="12" type="ORF">NCTC13292_03235</name>
</gene>
<proteinExistence type="inferred from homology"/>
<dbReference type="RefSeq" id="WP_115222900.1">
    <property type="nucleotide sequence ID" value="NZ_UGOA01000003.1"/>
</dbReference>
<dbReference type="Pfam" id="PF05513">
    <property type="entry name" value="TraA"/>
    <property type="match status" value="1"/>
</dbReference>
<evidence type="ECO:0000256" key="2">
    <source>
        <dbReference type="ARBA" id="ARBA00004613"/>
    </source>
</evidence>
<dbReference type="InterPro" id="IPR008873">
    <property type="entry name" value="TraA"/>
</dbReference>
<keyword evidence="13" id="KW-1185">Reference proteome</keyword>
<evidence type="ECO:0000256" key="9">
    <source>
        <dbReference type="ARBA" id="ARBA00023136"/>
    </source>
</evidence>
<keyword evidence="9 11" id="KW-0472">Membrane</keyword>
<keyword evidence="8" id="KW-0184">Conjugation</keyword>